<organism evidence="4">
    <name type="scientific">Candidatus Kentrum sp. TUN</name>
    <dbReference type="NCBI Taxonomy" id="2126343"/>
    <lineage>
        <taxon>Bacteria</taxon>
        <taxon>Pseudomonadati</taxon>
        <taxon>Pseudomonadota</taxon>
        <taxon>Gammaproteobacteria</taxon>
        <taxon>Candidatus Kentrum</taxon>
    </lineage>
</organism>
<dbReference type="Pfam" id="PF13274">
    <property type="entry name" value="SocA_Panacea"/>
    <property type="match status" value="1"/>
</dbReference>
<evidence type="ECO:0000313" key="4">
    <source>
        <dbReference type="EMBL" id="VFK70193.1"/>
    </source>
</evidence>
<name>A0A451AVX4_9GAMM</name>
<dbReference type="EMBL" id="CAADFV010000243">
    <property type="protein sequence ID" value="VFK70193.1"/>
    <property type="molecule type" value="Genomic_DNA"/>
</dbReference>
<evidence type="ECO:0000313" key="2">
    <source>
        <dbReference type="EMBL" id="VFK60980.1"/>
    </source>
</evidence>
<dbReference type="InterPro" id="IPR025272">
    <property type="entry name" value="SocA_Panacea"/>
</dbReference>
<dbReference type="AlphaFoldDB" id="A0A451AVX4"/>
<dbReference type="EMBL" id="CAADFY010000239">
    <property type="protein sequence ID" value="VFK60980.1"/>
    <property type="molecule type" value="Genomic_DNA"/>
</dbReference>
<dbReference type="EMBL" id="CAADFX010000261">
    <property type="protein sequence ID" value="VFK64444.1"/>
    <property type="molecule type" value="Genomic_DNA"/>
</dbReference>
<protein>
    <submittedName>
        <fullName evidence="4">Uncharacterized phage-associated protein</fullName>
    </submittedName>
</protein>
<accession>A0A451AVX4</accession>
<evidence type="ECO:0000259" key="1">
    <source>
        <dbReference type="Pfam" id="PF13274"/>
    </source>
</evidence>
<gene>
    <name evidence="3" type="ORF">BECKTUN1418D_GA0071000_12613</name>
    <name evidence="4" type="ORF">BECKTUN1418E_GA0071001_12436</name>
    <name evidence="2" type="ORF">BECKTUN1418F_GA0071002_12396</name>
</gene>
<proteinExistence type="predicted"/>
<reference evidence="4" key="1">
    <citation type="submission" date="2019-02" db="EMBL/GenBank/DDBJ databases">
        <authorList>
            <person name="Gruber-Vodicka R. H."/>
            <person name="Seah K. B. B."/>
        </authorList>
    </citation>
    <scope>NUCLEOTIDE SEQUENCE</scope>
    <source>
        <strain evidence="3">BECK_BY1</strain>
        <strain evidence="4">BECK_BY2</strain>
        <strain evidence="2">BECK_BY3</strain>
    </source>
</reference>
<evidence type="ECO:0000313" key="3">
    <source>
        <dbReference type="EMBL" id="VFK64444.1"/>
    </source>
</evidence>
<feature type="domain" description="Antitoxin SocA-like Panacea" evidence="1">
    <location>
        <begin position="34"/>
        <end position="139"/>
    </location>
</feature>
<sequence>MSENKEADYTPSHIANFFLDKAEEENIPITQMKLQKLVYIGYGWVLAVLNQKLFDEPIEAWTHGPVIPSLYHEFKHYRADHISHKSGIFNIETLEYIEPRIPSDESDIMSVLDKVWFVYKQLSAIALRNKTHEPKTPWECAYNGDGVINDDDIKSHFHRKIREYLNA</sequence>